<dbReference type="Proteomes" id="UP000182836">
    <property type="component" value="Unassembled WGS sequence"/>
</dbReference>
<evidence type="ECO:0000313" key="8">
    <source>
        <dbReference type="EMBL" id="SDI38764.1"/>
    </source>
</evidence>
<accession>A0A0D1Y8W1</accession>
<sequence>MKKILALILMLGLVAAPLSASAHPGRTDANGGHTCRTNCAKWGLKDGEYHYHNGGSTKTTSSPTTKATQPAPTKPATTKPAQNKLPGTLKVTVTKVVDGDTFKAKVNGKEESIRLIGVDTPETVHPNKPVQPYGPEASAYTKKRLNGQTVTLEFDVQQRDKYGRLLAYVWLGNAKNPKAEMFNQTLVKEGYAQVATFPPNVKYTDSFVKLQKQALDAGKGLWANK</sequence>
<dbReference type="EMBL" id="LGUG01000004">
    <property type="protein sequence ID" value="KON95828.1"/>
    <property type="molecule type" value="Genomic_DNA"/>
</dbReference>
<keyword evidence="5" id="KW-0732">Signal</keyword>
<evidence type="ECO:0000256" key="4">
    <source>
        <dbReference type="SAM" id="MobiDB-lite"/>
    </source>
</evidence>
<dbReference type="GeneID" id="42305602"/>
<dbReference type="PANTHER" id="PTHR12302">
    <property type="entry name" value="EBNA2 BINDING PROTEIN P100"/>
    <property type="match status" value="1"/>
</dbReference>
<evidence type="ECO:0000259" key="6">
    <source>
        <dbReference type="PROSITE" id="PS50830"/>
    </source>
</evidence>
<dbReference type="Proteomes" id="UP000037269">
    <property type="component" value="Unassembled WGS sequence"/>
</dbReference>
<dbReference type="InterPro" id="IPR035437">
    <property type="entry name" value="SNase_OB-fold_sf"/>
</dbReference>
<proteinExistence type="predicted"/>
<dbReference type="PROSITE" id="PS50830">
    <property type="entry name" value="TNASE_3"/>
    <property type="match status" value="1"/>
</dbReference>
<dbReference type="PATRIC" id="fig|47500.8.peg.6783"/>
<evidence type="ECO:0000256" key="1">
    <source>
        <dbReference type="ARBA" id="ARBA00022722"/>
    </source>
</evidence>
<evidence type="ECO:0000313" key="7">
    <source>
        <dbReference type="EMBL" id="KON95828.1"/>
    </source>
</evidence>
<protein>
    <submittedName>
        <fullName evidence="8">Micrococcal nuclease</fullName>
    </submittedName>
</protein>
<dbReference type="Gene3D" id="2.40.50.90">
    <property type="match status" value="1"/>
</dbReference>
<evidence type="ECO:0000313" key="9">
    <source>
        <dbReference type="Proteomes" id="UP000037269"/>
    </source>
</evidence>
<dbReference type="PROSITE" id="PS01284">
    <property type="entry name" value="TNASE_2"/>
    <property type="match status" value="1"/>
</dbReference>
<reference evidence="7 9" key="1">
    <citation type="submission" date="2015-07" db="EMBL/GenBank/DDBJ databases">
        <title>Fjat-14205 dsm 2895.</title>
        <authorList>
            <person name="Liu B."/>
            <person name="Wang J."/>
            <person name="Zhu Y."/>
            <person name="Liu G."/>
            <person name="Chen Q."/>
            <person name="Chen Z."/>
            <person name="Lan J."/>
            <person name="Che J."/>
            <person name="Ge C."/>
            <person name="Shi H."/>
            <person name="Pan Z."/>
            <person name="Liu X."/>
        </authorList>
    </citation>
    <scope>NUCLEOTIDE SEQUENCE [LARGE SCALE GENOMIC DNA]</scope>
    <source>
        <strain evidence="7 9">DSM 2895</strain>
    </source>
</reference>
<dbReference type="InterPro" id="IPR047773">
    <property type="entry name" value="YHYH_dom_bact"/>
</dbReference>
<dbReference type="AlphaFoldDB" id="A0A0D1Y8W1"/>
<evidence type="ECO:0000313" key="10">
    <source>
        <dbReference type="Proteomes" id="UP000182836"/>
    </source>
</evidence>
<feature type="signal peptide" evidence="5">
    <location>
        <begin position="1"/>
        <end position="22"/>
    </location>
</feature>
<dbReference type="Pfam" id="PF00565">
    <property type="entry name" value="SNase"/>
    <property type="match status" value="1"/>
</dbReference>
<evidence type="ECO:0000256" key="3">
    <source>
        <dbReference type="ARBA" id="ARBA00022801"/>
    </source>
</evidence>
<dbReference type="EMBL" id="FNED01000003">
    <property type="protein sequence ID" value="SDI38764.1"/>
    <property type="molecule type" value="Genomic_DNA"/>
</dbReference>
<dbReference type="SMART" id="SM00318">
    <property type="entry name" value="SNc"/>
    <property type="match status" value="1"/>
</dbReference>
<feature type="chain" id="PRO_5010414814" evidence="5">
    <location>
        <begin position="23"/>
        <end position="225"/>
    </location>
</feature>
<dbReference type="PANTHER" id="PTHR12302:SF3">
    <property type="entry name" value="SERINE_THREONINE-PROTEIN KINASE 31"/>
    <property type="match status" value="1"/>
</dbReference>
<dbReference type="InterPro" id="IPR002071">
    <property type="entry name" value="Thermonucl_AS"/>
</dbReference>
<evidence type="ECO:0000256" key="5">
    <source>
        <dbReference type="SAM" id="SignalP"/>
    </source>
</evidence>
<feature type="region of interest" description="Disordered" evidence="4">
    <location>
        <begin position="53"/>
        <end position="84"/>
    </location>
</feature>
<feature type="domain" description="TNase-like" evidence="6">
    <location>
        <begin position="87"/>
        <end position="224"/>
    </location>
</feature>
<dbReference type="GO" id="GO:0016787">
    <property type="term" value="F:hydrolase activity"/>
    <property type="evidence" value="ECO:0007669"/>
    <property type="project" value="UniProtKB-KW"/>
</dbReference>
<gene>
    <name evidence="7" type="ORF">AF333_10350</name>
    <name evidence="8" type="ORF">SAMN04487909_103299</name>
</gene>
<keyword evidence="2" id="KW-0255">Endonuclease</keyword>
<dbReference type="GO" id="GO:0004519">
    <property type="term" value="F:endonuclease activity"/>
    <property type="evidence" value="ECO:0007669"/>
    <property type="project" value="UniProtKB-KW"/>
</dbReference>
<organism evidence="7 9">
    <name type="scientific">Aneurinibacillus migulanus</name>
    <name type="common">Bacillus migulanus</name>
    <dbReference type="NCBI Taxonomy" id="47500"/>
    <lineage>
        <taxon>Bacteria</taxon>
        <taxon>Bacillati</taxon>
        <taxon>Bacillota</taxon>
        <taxon>Bacilli</taxon>
        <taxon>Bacillales</taxon>
        <taxon>Paenibacillaceae</taxon>
        <taxon>Aneurinibacillus group</taxon>
        <taxon>Aneurinibacillus</taxon>
    </lineage>
</organism>
<keyword evidence="1" id="KW-0540">Nuclease</keyword>
<dbReference type="STRING" id="47500.AF333_10350"/>
<dbReference type="CDD" id="cd00175">
    <property type="entry name" value="SNc"/>
    <property type="match status" value="1"/>
</dbReference>
<dbReference type="NCBIfam" id="NF033223">
    <property type="entry name" value="YHYH_alt"/>
    <property type="match status" value="1"/>
</dbReference>
<dbReference type="SUPFAM" id="SSF50199">
    <property type="entry name" value="Staphylococcal nuclease"/>
    <property type="match status" value="1"/>
</dbReference>
<keyword evidence="9" id="KW-1185">Reference proteome</keyword>
<evidence type="ECO:0000256" key="2">
    <source>
        <dbReference type="ARBA" id="ARBA00022759"/>
    </source>
</evidence>
<keyword evidence="3" id="KW-0378">Hydrolase</keyword>
<reference evidence="8 10" key="2">
    <citation type="submission" date="2016-10" db="EMBL/GenBank/DDBJ databases">
        <authorList>
            <person name="de Groot N.N."/>
        </authorList>
    </citation>
    <scope>NUCLEOTIDE SEQUENCE [LARGE SCALE GENOMIC DNA]</scope>
    <source>
        <strain evidence="8 10">DSM 2895</strain>
    </source>
</reference>
<dbReference type="RefSeq" id="WP_043065922.1">
    <property type="nucleotide sequence ID" value="NZ_BJOA01000232.1"/>
</dbReference>
<dbReference type="GO" id="GO:0003676">
    <property type="term" value="F:nucleic acid binding"/>
    <property type="evidence" value="ECO:0007669"/>
    <property type="project" value="InterPro"/>
</dbReference>
<feature type="compositionally biased region" description="Low complexity" evidence="4">
    <location>
        <begin position="56"/>
        <end position="84"/>
    </location>
</feature>
<name>A0A0D1Y8W1_ANEMI</name>
<dbReference type="InterPro" id="IPR016071">
    <property type="entry name" value="Staphylococal_nuclease_OB-fold"/>
</dbReference>